<proteinExistence type="predicted"/>
<evidence type="ECO:0000313" key="2">
    <source>
        <dbReference type="EMBL" id="KKT35946.1"/>
    </source>
</evidence>
<dbReference type="Proteomes" id="UP000034069">
    <property type="component" value="Unassembled WGS sequence"/>
</dbReference>
<comment type="caution">
    <text evidence="2">The sequence shown here is derived from an EMBL/GenBank/DDBJ whole genome shotgun (WGS) entry which is preliminary data.</text>
</comment>
<evidence type="ECO:0000313" key="3">
    <source>
        <dbReference type="Proteomes" id="UP000034069"/>
    </source>
</evidence>
<reference evidence="2 3" key="1">
    <citation type="journal article" date="2015" name="Nature">
        <title>rRNA introns, odd ribosomes, and small enigmatic genomes across a large radiation of phyla.</title>
        <authorList>
            <person name="Brown C.T."/>
            <person name="Hug L.A."/>
            <person name="Thomas B.C."/>
            <person name="Sharon I."/>
            <person name="Castelle C.J."/>
            <person name="Singh A."/>
            <person name="Wilkins M.J."/>
            <person name="Williams K.H."/>
            <person name="Banfield J.F."/>
        </authorList>
    </citation>
    <scope>NUCLEOTIDE SEQUENCE [LARGE SCALE GENOMIC DNA]</scope>
</reference>
<feature type="transmembrane region" description="Helical" evidence="1">
    <location>
        <begin position="122"/>
        <end position="144"/>
    </location>
</feature>
<dbReference type="GO" id="GO:0016020">
    <property type="term" value="C:membrane"/>
    <property type="evidence" value="ECO:0007669"/>
    <property type="project" value="InterPro"/>
</dbReference>
<accession>A0A0G1GLX1</accession>
<feature type="transmembrane region" description="Helical" evidence="1">
    <location>
        <begin position="165"/>
        <end position="185"/>
    </location>
</feature>
<protein>
    <submittedName>
        <fullName evidence="2">Conserved cytoplasmic membrane protein, CmpX protein</fullName>
    </submittedName>
</protein>
<sequence>MRTNALVTIETSFATALNEIMLGIVGFVPTLLGALLVFFIGLLLANWLKTFTIKLINVTKVGNLITNPAIKDFLKNAETSQKIEEVIGEIVRWVVLILFFMASMNILGLTTVSAFLNTVFGYLPNLFAAVFILLIGVVLAGILEKVVKGSLGGVDVSHSRFMGKFVSYTVMIISALAALSQMGIAQSFIEVIFTGFVATLAIAFGLGVGLGSKDIIKEILDEAYKNFKKR</sequence>
<keyword evidence="1" id="KW-0812">Transmembrane</keyword>
<keyword evidence="1" id="KW-0472">Membrane</keyword>
<dbReference type="Gene3D" id="1.10.287.1260">
    <property type="match status" value="2"/>
</dbReference>
<gene>
    <name evidence="2" type="ORF">UW23_C0009G0034</name>
</gene>
<evidence type="ECO:0000256" key="1">
    <source>
        <dbReference type="SAM" id="Phobius"/>
    </source>
</evidence>
<dbReference type="InterPro" id="IPR008910">
    <property type="entry name" value="MSC_TM_helix"/>
</dbReference>
<organism evidence="2 3">
    <name type="scientific">Candidatus Collierbacteria bacterium GW2011_GWA1_44_12</name>
    <dbReference type="NCBI Taxonomy" id="1618376"/>
    <lineage>
        <taxon>Bacteria</taxon>
        <taxon>Candidatus Collieribacteriota</taxon>
    </lineage>
</organism>
<dbReference type="PANTHER" id="PTHR30221:SF1">
    <property type="entry name" value="SMALL-CONDUCTANCE MECHANOSENSITIVE CHANNEL"/>
    <property type="match status" value="1"/>
</dbReference>
<keyword evidence="1" id="KW-1133">Transmembrane helix</keyword>
<name>A0A0G1GLX1_9BACT</name>
<feature type="transmembrane region" description="Helical" evidence="1">
    <location>
        <begin position="20"/>
        <end position="45"/>
    </location>
</feature>
<dbReference type="Pfam" id="PF05552">
    <property type="entry name" value="MS_channel_1st_1"/>
    <property type="match status" value="2"/>
</dbReference>
<dbReference type="InterPro" id="IPR045275">
    <property type="entry name" value="MscS_archaea/bacteria_type"/>
</dbReference>
<feature type="transmembrane region" description="Helical" evidence="1">
    <location>
        <begin position="90"/>
        <end position="116"/>
    </location>
</feature>
<dbReference type="EMBL" id="LCHN01000009">
    <property type="protein sequence ID" value="KKT35946.1"/>
    <property type="molecule type" value="Genomic_DNA"/>
</dbReference>
<dbReference type="GO" id="GO:0008381">
    <property type="term" value="F:mechanosensitive monoatomic ion channel activity"/>
    <property type="evidence" value="ECO:0007669"/>
    <property type="project" value="InterPro"/>
</dbReference>
<dbReference type="InterPro" id="IPR011014">
    <property type="entry name" value="MscS_channel_TM-2"/>
</dbReference>
<dbReference type="SUPFAM" id="SSF82861">
    <property type="entry name" value="Mechanosensitive channel protein MscS (YggB), transmembrane region"/>
    <property type="match status" value="1"/>
</dbReference>
<dbReference type="PANTHER" id="PTHR30221">
    <property type="entry name" value="SMALL-CONDUCTANCE MECHANOSENSITIVE CHANNEL"/>
    <property type="match status" value="1"/>
</dbReference>
<feature type="transmembrane region" description="Helical" evidence="1">
    <location>
        <begin position="191"/>
        <end position="210"/>
    </location>
</feature>
<dbReference type="AlphaFoldDB" id="A0A0G1GLX1"/>